<dbReference type="RefSeq" id="WP_116973620.1">
    <property type="nucleotide sequence ID" value="NZ_QPMM01000001.1"/>
</dbReference>
<dbReference type="PANTHER" id="PTHR37841:SF1">
    <property type="entry name" value="DUF3298 DOMAIN-CONTAINING PROTEIN"/>
    <property type="match status" value="1"/>
</dbReference>
<feature type="chain" id="PRO_5017565955" evidence="1">
    <location>
        <begin position="25"/>
        <end position="344"/>
    </location>
</feature>
<name>A0A3E1YGC5_9BACT</name>
<dbReference type="PANTHER" id="PTHR37841">
    <property type="entry name" value="GLR2918 PROTEIN"/>
    <property type="match status" value="1"/>
</dbReference>
<proteinExistence type="predicted"/>
<keyword evidence="1" id="KW-0732">Signal</keyword>
<protein>
    <submittedName>
        <fullName evidence="2">WG repeat-containing protein</fullName>
    </submittedName>
</protein>
<comment type="caution">
    <text evidence="2">The sequence shown here is derived from an EMBL/GenBank/DDBJ whole genome shotgun (WGS) entry which is preliminary data.</text>
</comment>
<accession>A0A3E1YGC5</accession>
<gene>
    <name evidence="2" type="ORF">DVR12_01165</name>
</gene>
<organism evidence="2 3">
    <name type="scientific">Chitinophaga silvatica</name>
    <dbReference type="NCBI Taxonomy" id="2282649"/>
    <lineage>
        <taxon>Bacteria</taxon>
        <taxon>Pseudomonadati</taxon>
        <taxon>Bacteroidota</taxon>
        <taxon>Chitinophagia</taxon>
        <taxon>Chitinophagales</taxon>
        <taxon>Chitinophagaceae</taxon>
        <taxon>Chitinophaga</taxon>
    </lineage>
</organism>
<dbReference type="InterPro" id="IPR032774">
    <property type="entry name" value="WG_beta_rep"/>
</dbReference>
<dbReference type="Pfam" id="PF14903">
    <property type="entry name" value="WG_beta_rep"/>
    <property type="match status" value="4"/>
</dbReference>
<dbReference type="EMBL" id="QPMM01000001">
    <property type="protein sequence ID" value="RFS26428.1"/>
    <property type="molecule type" value="Genomic_DNA"/>
</dbReference>
<reference evidence="2 3" key="1">
    <citation type="submission" date="2018-07" db="EMBL/GenBank/DDBJ databases">
        <title>Chitinophaga K2CV101002-2 sp. nov., isolated from a monsoon evergreen broad-leaved forest soil.</title>
        <authorList>
            <person name="Lv Y."/>
        </authorList>
    </citation>
    <scope>NUCLEOTIDE SEQUENCE [LARGE SCALE GENOMIC DNA]</scope>
    <source>
        <strain evidence="2 3">GDMCC 1.1288</strain>
    </source>
</reference>
<evidence type="ECO:0000313" key="2">
    <source>
        <dbReference type="EMBL" id="RFS26428.1"/>
    </source>
</evidence>
<dbReference type="AlphaFoldDB" id="A0A3E1YGC5"/>
<sequence length="344" mass="38415">MKISTITATLIVAVLCLTSINTYSQVDVGLLTDDEFGPPVKDPQLLVPFLKGKLWGYTDVNKRMIIEPKFDKAGFFLRSTSLYFANGVYKGKNVLIYEDGKFVNNDYADGNYILDGGLLGASRAATKEIQKDFNLDKDGLHGYTYDTISGILTSSYYYNRFIRLIEKGKQAIAENKYHKVGLVEPSGKVIIPFEYDEFIGAAGGRRELLILQKNRKQGVVDFTGKVVLPFEYDEIKMVNTYGTRLLLTKYTSTSKESILVSAAFKKVFDGVLTDASFDDKFIMGAKDGKYGYLNDAGEIVIPFIYKQALLFGASPAIEGFALVTNMKGISYFINEKGIEYYSEK</sequence>
<dbReference type="Proteomes" id="UP000260644">
    <property type="component" value="Unassembled WGS sequence"/>
</dbReference>
<evidence type="ECO:0000256" key="1">
    <source>
        <dbReference type="SAM" id="SignalP"/>
    </source>
</evidence>
<dbReference type="OrthoDB" id="2485468at2"/>
<keyword evidence="3" id="KW-1185">Reference proteome</keyword>
<evidence type="ECO:0000313" key="3">
    <source>
        <dbReference type="Proteomes" id="UP000260644"/>
    </source>
</evidence>
<feature type="signal peptide" evidence="1">
    <location>
        <begin position="1"/>
        <end position="24"/>
    </location>
</feature>